<protein>
    <submittedName>
        <fullName evidence="2">Uncharacterized protein</fullName>
    </submittedName>
</protein>
<reference evidence="3" key="1">
    <citation type="journal article" date="2019" name="Nat. Commun.">
        <title>Expansion of phycobilisome linker gene families in mesophilic red algae.</title>
        <authorList>
            <person name="Lee J."/>
            <person name="Kim D."/>
            <person name="Bhattacharya D."/>
            <person name="Yoon H.S."/>
        </authorList>
    </citation>
    <scope>NUCLEOTIDE SEQUENCE [LARGE SCALE GENOMIC DNA]</scope>
    <source>
        <strain evidence="3">CCMP 1328</strain>
    </source>
</reference>
<keyword evidence="3" id="KW-1185">Reference proteome</keyword>
<evidence type="ECO:0000313" key="2">
    <source>
        <dbReference type="EMBL" id="KAA8494759.1"/>
    </source>
</evidence>
<comment type="caution">
    <text evidence="2">The sequence shown here is derived from an EMBL/GenBank/DDBJ whole genome shotgun (WGS) entry which is preliminary data.</text>
</comment>
<feature type="compositionally biased region" description="Low complexity" evidence="1">
    <location>
        <begin position="182"/>
        <end position="193"/>
    </location>
</feature>
<feature type="region of interest" description="Disordered" evidence="1">
    <location>
        <begin position="116"/>
        <end position="145"/>
    </location>
</feature>
<gene>
    <name evidence="2" type="ORF">FVE85_3000</name>
</gene>
<dbReference type="EMBL" id="VRMN01000004">
    <property type="protein sequence ID" value="KAA8494759.1"/>
    <property type="molecule type" value="Genomic_DNA"/>
</dbReference>
<name>A0A5J4YTE3_PORPP</name>
<dbReference type="Pfam" id="PF08576">
    <property type="entry name" value="DUF1764"/>
    <property type="match status" value="1"/>
</dbReference>
<sequence length="236" mass="25610">MRVRDWRSMQMIDGTVVMREKIIRALLLRRRRLAARKGKRVSSKSARMARNVPEKRRASAPALGAVVPRTKRAAVESRRVNDNGIERTHKKLITRQRRTEVAEAKDGIAGSIAAHARAGKKDAASASDRLPARGSDPEEGGDTDEFDLDALFASKKPTVPGKRSKSEAMAATSGGMAIKRAPPGLGLGSSVPGRNGKAGPARYTDEGYRVWTYDEIAADQPEGLNGPCPWDCSCCF</sequence>
<feature type="region of interest" description="Disordered" evidence="1">
    <location>
        <begin position="38"/>
        <end position="61"/>
    </location>
</feature>
<proteinExistence type="predicted"/>
<dbReference type="Proteomes" id="UP000324585">
    <property type="component" value="Unassembled WGS sequence"/>
</dbReference>
<organism evidence="2 3">
    <name type="scientific">Porphyridium purpureum</name>
    <name type="common">Red alga</name>
    <name type="synonym">Porphyridium cruentum</name>
    <dbReference type="NCBI Taxonomy" id="35688"/>
    <lineage>
        <taxon>Eukaryota</taxon>
        <taxon>Rhodophyta</taxon>
        <taxon>Bangiophyceae</taxon>
        <taxon>Porphyridiales</taxon>
        <taxon>Porphyridiaceae</taxon>
        <taxon>Porphyridium</taxon>
    </lineage>
</organism>
<feature type="region of interest" description="Disordered" evidence="1">
    <location>
        <begin position="177"/>
        <end position="201"/>
    </location>
</feature>
<evidence type="ECO:0000256" key="1">
    <source>
        <dbReference type="SAM" id="MobiDB-lite"/>
    </source>
</evidence>
<accession>A0A5J4YTE3</accession>
<dbReference type="OrthoDB" id="20835at2759"/>
<dbReference type="InterPro" id="IPR013885">
    <property type="entry name" value="DUF1764_euk"/>
</dbReference>
<evidence type="ECO:0000313" key="3">
    <source>
        <dbReference type="Proteomes" id="UP000324585"/>
    </source>
</evidence>
<dbReference type="AlphaFoldDB" id="A0A5J4YTE3"/>